<accession>A0A1B1AGW2</accession>
<proteinExistence type="predicted"/>
<evidence type="ECO:0000313" key="2">
    <source>
        <dbReference type="EMBL" id="ANP45798.1"/>
    </source>
</evidence>
<reference evidence="2 3" key="1">
    <citation type="submission" date="2015-11" db="EMBL/GenBank/DDBJ databases">
        <title>Whole-Genome Sequence of Candidatus Oderbacter manganicum from the National Park Lower Oder Valley, Germany.</title>
        <authorList>
            <person name="Braun B."/>
            <person name="Liere K."/>
            <person name="Szewzyk U."/>
        </authorList>
    </citation>
    <scope>NUCLEOTIDE SEQUENCE [LARGE SCALE GENOMIC DNA]</scope>
    <source>
        <strain evidence="2 3">OTSz_A_272</strain>
    </source>
</reference>
<dbReference type="KEGG" id="cbot:ATE48_07615"/>
<protein>
    <submittedName>
        <fullName evidence="2">Uncharacterized protein</fullName>
    </submittedName>
</protein>
<dbReference type="Proteomes" id="UP000092498">
    <property type="component" value="Chromosome"/>
</dbReference>
<feature type="region of interest" description="Disordered" evidence="1">
    <location>
        <begin position="80"/>
        <end position="106"/>
    </location>
</feature>
<dbReference type="InParanoid" id="A0A1B1AGW2"/>
<evidence type="ECO:0000313" key="3">
    <source>
        <dbReference type="Proteomes" id="UP000092498"/>
    </source>
</evidence>
<keyword evidence="3" id="KW-1185">Reference proteome</keyword>
<organism evidence="2 3">
    <name type="scientific">Candidatus Viadribacter manganicus</name>
    <dbReference type="NCBI Taxonomy" id="1759059"/>
    <lineage>
        <taxon>Bacteria</taxon>
        <taxon>Pseudomonadati</taxon>
        <taxon>Pseudomonadota</taxon>
        <taxon>Alphaproteobacteria</taxon>
        <taxon>Hyphomonadales</taxon>
        <taxon>Hyphomonadaceae</taxon>
        <taxon>Candidatus Viadribacter</taxon>
    </lineage>
</organism>
<evidence type="ECO:0000256" key="1">
    <source>
        <dbReference type="SAM" id="MobiDB-lite"/>
    </source>
</evidence>
<dbReference type="EMBL" id="CP013244">
    <property type="protein sequence ID" value="ANP45798.1"/>
    <property type="molecule type" value="Genomic_DNA"/>
</dbReference>
<sequence>MMKRLGFNVGVEYFSASGTDSQQLLMGDGHRVLRNDERTLDRGAVDIGAKPNRPRLQIICRLSCGLRPIAGGELDLTNLYNRNRSPKPTTRTIKRMPQVKLRQPID</sequence>
<name>A0A1B1AGW2_9PROT</name>
<gene>
    <name evidence="2" type="ORF">ATE48_07615</name>
</gene>
<dbReference type="AlphaFoldDB" id="A0A1B1AGW2"/>
<feature type="compositionally biased region" description="Polar residues" evidence="1">
    <location>
        <begin position="80"/>
        <end position="91"/>
    </location>
</feature>